<dbReference type="Pfam" id="PF25597">
    <property type="entry name" value="SH3_retrovirus"/>
    <property type="match status" value="1"/>
</dbReference>
<dbReference type="InterPro" id="IPR057670">
    <property type="entry name" value="SH3_retrovirus"/>
</dbReference>
<dbReference type="Gene3D" id="4.10.60.10">
    <property type="entry name" value="Zinc finger, CCHC-type"/>
    <property type="match status" value="2"/>
</dbReference>
<dbReference type="GO" id="GO:0008270">
    <property type="term" value="F:zinc ion binding"/>
    <property type="evidence" value="ECO:0007669"/>
    <property type="project" value="UniProtKB-KW"/>
</dbReference>
<evidence type="ECO:0000256" key="2">
    <source>
        <dbReference type="SAM" id="Coils"/>
    </source>
</evidence>
<keyword evidence="1" id="KW-0863">Zinc-finger</keyword>
<dbReference type="InterPro" id="IPR036875">
    <property type="entry name" value="Znf_CCHC_sf"/>
</dbReference>
<protein>
    <submittedName>
        <fullName evidence="5">Ribonuclease H-like domain-containing protein</fullName>
    </submittedName>
</protein>
<sequence length="1119" mass="126662">MNENKGIMPTKIELTREYHNKVLVMMSWQKIKNRSLALKAKKESSDEDSSYSNSGVEEYAMVVKKFKKFFKRQRRFVRQPRDKRKSFQRSRNDKIGKSERKCFRCGDPDHLIGECPKLPRSNNQRSFIGGSWSDSGEDEEEKAKDETCLVAQALNEICLGINLEPNEWIKDSECSKHMTDKQKLFSSYKAYNGENIIFGSNLHGNIIGKGTISHESLIIENDENVDNSKFNLLTIGQLCDNNFNVVFTEHDSEIIKDKKVIVDESLNVTFDETPSLPKTSSLKDDDLLKEEAIEGSDIETIVYTDSDHAGDYVDRKGTSGICTFMGCCLTSWFSKKQTALAISTTEAEYVSVEKACQQALWMKQALVDYGIRLDDIPIMCDNKGAIELRLANKNELKARGNLFMALPDKHQLKFNIPKDAKSLMEAIEKRFGGNKEIKKVQKTFLKQHYENFTRSSSESLDQIHDMLQKLISQLEILGESISQEDTDLEDQNLEDLFNSLKIYEAEVKGSSSTSPTAQSIAFVSSQNTDNTNESVSVVTSVSAASTKVPVSALPNVDTLSDAEMDLKWQMAMLTMRARRFLLQTRRNLEANGTTFIWFDMSKVECYNCHRRGHFSRECSVMVLEAMIRAFRQNKNQPTMPSWHSPPQVLPVLIMRDNALVDLRKKFKKAEKERDELKLKLDKFQTSSNNLSLLLASQTSDKTRLGYDNHVFNSTVFDYDEMFSSEFDVSMPTSLVYDRFKSGEGYHAVPPPYTGTFVPPKPDLFFHDARTINETVPTDLSVEPSPTKPDMDLSKSIRPSTPVIKDWVSDSEDESEGEPMLLQKAPSFVQPSEPVKTPRPSVKPNEHTIPPKNLRKDNLKSRGHRHSWNRNACFVCKILTYLIKDCDYNKQKMVQQPGNLQHALKDKGVIDSGYSRHMIGNISYLFDFEEISGGYVAFGGNPKGGKITDTECIILSSGFKLPDDNHVLHRVPKENNMYNVDLKSIVPIGDLTCLFAKATLDESNLYHISLGHINFKTMNKLVKDPLEKFNGKADEGFLVGYSVSSKAFRVFNSRTKIVQDTFHLNFLENQPNVAGSGPTWLFDIDTLTQFMNYQPVVAGNQPNSSAGIEDNFNAGKIGKE</sequence>
<reference evidence="5" key="1">
    <citation type="journal article" date="2019" name="Sci. Rep.">
        <title>Draft genome of Tanacetum cinerariifolium, the natural source of mosquito coil.</title>
        <authorList>
            <person name="Yamashiro T."/>
            <person name="Shiraishi A."/>
            <person name="Satake H."/>
            <person name="Nakayama K."/>
        </authorList>
    </citation>
    <scope>NUCLEOTIDE SEQUENCE</scope>
</reference>
<feature type="domain" description="CCHC-type" evidence="4">
    <location>
        <begin position="100"/>
        <end position="117"/>
    </location>
</feature>
<dbReference type="SMART" id="SM00343">
    <property type="entry name" value="ZnF_C2HC"/>
    <property type="match status" value="2"/>
</dbReference>
<dbReference type="Pfam" id="PF00098">
    <property type="entry name" value="zf-CCHC"/>
    <property type="match status" value="1"/>
</dbReference>
<proteinExistence type="predicted"/>
<dbReference type="InterPro" id="IPR054722">
    <property type="entry name" value="PolX-like_BBD"/>
</dbReference>
<dbReference type="Pfam" id="PF14223">
    <property type="entry name" value="Retrotran_gag_2"/>
    <property type="match status" value="1"/>
</dbReference>
<gene>
    <name evidence="5" type="ORF">Tci_285226</name>
</gene>
<dbReference type="SUPFAM" id="SSF57756">
    <property type="entry name" value="Retrovirus zinc finger-like domains"/>
    <property type="match status" value="2"/>
</dbReference>
<organism evidence="5">
    <name type="scientific">Tanacetum cinerariifolium</name>
    <name type="common">Dalmatian daisy</name>
    <name type="synonym">Chrysanthemum cinerariifolium</name>
    <dbReference type="NCBI Taxonomy" id="118510"/>
    <lineage>
        <taxon>Eukaryota</taxon>
        <taxon>Viridiplantae</taxon>
        <taxon>Streptophyta</taxon>
        <taxon>Embryophyta</taxon>
        <taxon>Tracheophyta</taxon>
        <taxon>Spermatophyta</taxon>
        <taxon>Magnoliopsida</taxon>
        <taxon>eudicotyledons</taxon>
        <taxon>Gunneridae</taxon>
        <taxon>Pentapetalae</taxon>
        <taxon>asterids</taxon>
        <taxon>campanulids</taxon>
        <taxon>Asterales</taxon>
        <taxon>Asteraceae</taxon>
        <taxon>Asteroideae</taxon>
        <taxon>Anthemideae</taxon>
        <taxon>Anthemidinae</taxon>
        <taxon>Tanacetum</taxon>
    </lineage>
</organism>
<evidence type="ECO:0000256" key="1">
    <source>
        <dbReference type="PROSITE-ProRule" id="PRU00047"/>
    </source>
</evidence>
<dbReference type="PROSITE" id="PS50158">
    <property type="entry name" value="ZF_CCHC"/>
    <property type="match status" value="2"/>
</dbReference>
<dbReference type="EMBL" id="BKCJ010091211">
    <property type="protein sequence ID" value="GEX13251.1"/>
    <property type="molecule type" value="Genomic_DNA"/>
</dbReference>
<comment type="caution">
    <text evidence="5">The sequence shown here is derived from an EMBL/GenBank/DDBJ whole genome shotgun (WGS) entry which is preliminary data.</text>
</comment>
<keyword evidence="1" id="KW-0479">Metal-binding</keyword>
<evidence type="ECO:0000256" key="3">
    <source>
        <dbReference type="SAM" id="MobiDB-lite"/>
    </source>
</evidence>
<dbReference type="PANTHER" id="PTHR11439:SF483">
    <property type="entry name" value="PEPTIDE SYNTHASE GLIP-LIKE, PUTATIVE (AFU_ORTHOLOGUE AFUA_3G12920)-RELATED"/>
    <property type="match status" value="1"/>
</dbReference>
<keyword evidence="1" id="KW-0862">Zinc</keyword>
<dbReference type="PANTHER" id="PTHR11439">
    <property type="entry name" value="GAG-POL-RELATED RETROTRANSPOSON"/>
    <property type="match status" value="1"/>
</dbReference>
<feature type="coiled-coil region" evidence="2">
    <location>
        <begin position="659"/>
        <end position="686"/>
    </location>
</feature>
<accession>A0A699H1V0</accession>
<dbReference type="Pfam" id="PF22936">
    <property type="entry name" value="Pol_BBD"/>
    <property type="match status" value="1"/>
</dbReference>
<name>A0A699H1V0_TANCI</name>
<dbReference type="CDD" id="cd09272">
    <property type="entry name" value="RNase_HI_RT_Ty1"/>
    <property type="match status" value="1"/>
</dbReference>
<evidence type="ECO:0000313" key="5">
    <source>
        <dbReference type="EMBL" id="GEX13251.1"/>
    </source>
</evidence>
<dbReference type="GO" id="GO:0003676">
    <property type="term" value="F:nucleic acid binding"/>
    <property type="evidence" value="ECO:0007669"/>
    <property type="project" value="InterPro"/>
</dbReference>
<dbReference type="InterPro" id="IPR001878">
    <property type="entry name" value="Znf_CCHC"/>
</dbReference>
<dbReference type="AlphaFoldDB" id="A0A699H1V0"/>
<feature type="domain" description="CCHC-type" evidence="4">
    <location>
        <begin position="605"/>
        <end position="618"/>
    </location>
</feature>
<keyword evidence="2" id="KW-0175">Coiled coil</keyword>
<evidence type="ECO:0000259" key="4">
    <source>
        <dbReference type="PROSITE" id="PS50158"/>
    </source>
</evidence>
<feature type="region of interest" description="Disordered" evidence="3">
    <location>
        <begin position="776"/>
        <end position="863"/>
    </location>
</feature>